<protein>
    <recommendedName>
        <fullName evidence="5">Phospholipase A2 domain-containing protein</fullName>
    </recommendedName>
</protein>
<reference evidence="3 4" key="1">
    <citation type="journal article" date="2019" name="Int. J. Syst. Evol. Microbiol.">
        <title>The Global Catalogue of Microorganisms (GCM) 10K type strain sequencing project: providing services to taxonomists for standard genome sequencing and annotation.</title>
        <authorList>
            <consortium name="The Broad Institute Genomics Platform"/>
            <consortium name="The Broad Institute Genome Sequencing Center for Infectious Disease"/>
            <person name="Wu L."/>
            <person name="Ma J."/>
        </authorList>
    </citation>
    <scope>NUCLEOTIDE SEQUENCE [LARGE SCALE GENOMIC DNA]</scope>
    <source>
        <strain evidence="3 4">JCM 14193</strain>
    </source>
</reference>
<sequence>MFQIIDGAHLKGEDVTNMLDELKSLEAYQELVDTLAEASGASMENMKLQKTYQFNGVSNEKAVGNFYGKTLTVTDEDEKVLIDYSDVQYENNESDDVVFLSGSMLAEVDGKKIQRIFNTVDGGIEVVEKERNPEFELKDAYHEDLPDNPNFKLGDYSSDDVEANSWYEFCAPGGYQHCGAGCGYNLEDGGGPPINSTDLCCVGHDQCWAAHGSWDPCCDKSFLDCLSGIYTATAIAARAAFTVNSLRC</sequence>
<dbReference type="SUPFAM" id="SSF48619">
    <property type="entry name" value="Phospholipase A2, PLA2"/>
    <property type="match status" value="1"/>
</dbReference>
<organism evidence="3 4">
    <name type="scientific">Alkalibacillus silvisoli</name>
    <dbReference type="NCBI Taxonomy" id="392823"/>
    <lineage>
        <taxon>Bacteria</taxon>
        <taxon>Bacillati</taxon>
        <taxon>Bacillota</taxon>
        <taxon>Bacilli</taxon>
        <taxon>Bacillales</taxon>
        <taxon>Bacillaceae</taxon>
        <taxon>Alkalibacillus</taxon>
    </lineage>
</organism>
<keyword evidence="2" id="KW-0964">Secreted</keyword>
<dbReference type="EMBL" id="BAAACZ010000016">
    <property type="protein sequence ID" value="GAA0464279.1"/>
    <property type="molecule type" value="Genomic_DNA"/>
</dbReference>
<comment type="subcellular location">
    <subcellularLocation>
        <location evidence="1">Secreted</location>
    </subcellularLocation>
</comment>
<name>A0ABN1A066_9BACI</name>
<proteinExistence type="predicted"/>
<comment type="caution">
    <text evidence="3">The sequence shown here is derived from an EMBL/GenBank/DDBJ whole genome shotgun (WGS) entry which is preliminary data.</text>
</comment>
<keyword evidence="4" id="KW-1185">Reference proteome</keyword>
<dbReference type="RefSeq" id="WP_343783410.1">
    <property type="nucleotide sequence ID" value="NZ_BAAACZ010000016.1"/>
</dbReference>
<dbReference type="Proteomes" id="UP001500740">
    <property type="component" value="Unassembled WGS sequence"/>
</dbReference>
<dbReference type="InterPro" id="IPR036444">
    <property type="entry name" value="PLipase_A2_dom_sf"/>
</dbReference>
<dbReference type="InterPro" id="IPR033113">
    <property type="entry name" value="PLA2_histidine"/>
</dbReference>
<evidence type="ECO:0000313" key="3">
    <source>
        <dbReference type="EMBL" id="GAA0464279.1"/>
    </source>
</evidence>
<evidence type="ECO:0000256" key="1">
    <source>
        <dbReference type="ARBA" id="ARBA00004613"/>
    </source>
</evidence>
<evidence type="ECO:0000256" key="2">
    <source>
        <dbReference type="ARBA" id="ARBA00022525"/>
    </source>
</evidence>
<evidence type="ECO:0008006" key="5">
    <source>
        <dbReference type="Google" id="ProtNLM"/>
    </source>
</evidence>
<dbReference type="Gene3D" id="1.20.90.10">
    <property type="entry name" value="Phospholipase A2 domain"/>
    <property type="match status" value="1"/>
</dbReference>
<gene>
    <name evidence="3" type="ORF">GCM10008935_20030</name>
</gene>
<evidence type="ECO:0000313" key="4">
    <source>
        <dbReference type="Proteomes" id="UP001500740"/>
    </source>
</evidence>
<accession>A0ABN1A066</accession>
<dbReference type="PROSITE" id="PS00118">
    <property type="entry name" value="PA2_HIS"/>
    <property type="match status" value="1"/>
</dbReference>